<feature type="domain" description="ATP-dependent helicase/deoxyribonuclease subunit B N-terminal" evidence="15">
    <location>
        <begin position="5"/>
        <end position="292"/>
    </location>
</feature>
<evidence type="ECO:0000259" key="15">
    <source>
        <dbReference type="Pfam" id="PF21445"/>
    </source>
</evidence>
<dbReference type="Gene3D" id="3.40.50.300">
    <property type="entry name" value="P-loop containing nucleotide triphosphate hydrolases"/>
    <property type="match status" value="3"/>
</dbReference>
<evidence type="ECO:0000313" key="16">
    <source>
        <dbReference type="EMBL" id="CRL34383.1"/>
    </source>
</evidence>
<dbReference type="AlphaFoldDB" id="A0A0M6WFF8"/>
<dbReference type="Gene3D" id="3.90.320.10">
    <property type="match status" value="1"/>
</dbReference>
<organism evidence="16 17">
    <name type="scientific">Roseburia inulinivorans</name>
    <dbReference type="NCBI Taxonomy" id="360807"/>
    <lineage>
        <taxon>Bacteria</taxon>
        <taxon>Bacillati</taxon>
        <taxon>Bacillota</taxon>
        <taxon>Clostridia</taxon>
        <taxon>Lachnospirales</taxon>
        <taxon>Lachnospiraceae</taxon>
        <taxon>Roseburia</taxon>
    </lineage>
</organism>
<keyword evidence="8" id="KW-0269">Exonuclease</keyword>
<dbReference type="GO" id="GO:0004386">
    <property type="term" value="F:helicase activity"/>
    <property type="evidence" value="ECO:0007669"/>
    <property type="project" value="UniProtKB-KW"/>
</dbReference>
<evidence type="ECO:0000256" key="13">
    <source>
        <dbReference type="ARBA" id="ARBA00023204"/>
    </source>
</evidence>
<dbReference type="InterPro" id="IPR011604">
    <property type="entry name" value="PDDEXK-like_dom_sf"/>
</dbReference>
<name>A0A0M6WFF8_9FIRM</name>
<reference evidence="17" key="1">
    <citation type="submission" date="2015-05" db="EMBL/GenBank/DDBJ databases">
        <authorList>
            <consortium name="Pathogen Informatics"/>
        </authorList>
    </citation>
    <scope>NUCLEOTIDE SEQUENCE [LARGE SCALE GENOMIC DNA]</scope>
    <source>
        <strain evidence="17">L1-83</strain>
    </source>
</reference>
<keyword evidence="3" id="KW-0479">Metal-binding</keyword>
<dbReference type="GO" id="GO:0051539">
    <property type="term" value="F:4 iron, 4 sulfur cluster binding"/>
    <property type="evidence" value="ECO:0007669"/>
    <property type="project" value="UniProtKB-KW"/>
</dbReference>
<dbReference type="GO" id="GO:0005524">
    <property type="term" value="F:ATP binding"/>
    <property type="evidence" value="ECO:0007669"/>
    <property type="project" value="UniProtKB-KW"/>
</dbReference>
<evidence type="ECO:0000256" key="8">
    <source>
        <dbReference type="ARBA" id="ARBA00022839"/>
    </source>
</evidence>
<accession>A0A0M6WFF8</accession>
<dbReference type="GO" id="GO:0046872">
    <property type="term" value="F:metal ion binding"/>
    <property type="evidence" value="ECO:0007669"/>
    <property type="project" value="UniProtKB-KW"/>
</dbReference>
<keyword evidence="1" id="KW-0004">4Fe-4S</keyword>
<dbReference type="EMBL" id="CVRS01000037">
    <property type="protein sequence ID" value="CRL34383.1"/>
    <property type="molecule type" value="Genomic_DNA"/>
</dbReference>
<dbReference type="InterPro" id="IPR038726">
    <property type="entry name" value="PDDEXK_AddAB-type"/>
</dbReference>
<dbReference type="PANTHER" id="PTHR30591:SF1">
    <property type="entry name" value="RECBCD ENZYME SUBUNIT RECC"/>
    <property type="match status" value="1"/>
</dbReference>
<sequence length="1143" mass="131775">MSLQFIFGNSGSGKSSYLYRNILKEAAEHPEKNYLVLVPEQFTMQTQRELVRLEKSHAIMNVDVLSFARLAYRVFDELGKQNLRVLEETGKNLVLRKLAGEQKKNLSVLGGNLNRMGYISEVKSLISELTQYNVSPEKLDTFLETEDVGETLRLKMQDISVMYHSFSEYLQGQYITSEEVLSLLCDAAEDSNIIKDSVIVFDEFTGFTPIQNQLLRKLLVLSERIIVSVTMDASEDFYHCRGEQELFSMSKKTVSVLMKMAEELHVTVEEPVVLSDGKNHRYKNAPSLYFMEQNLFRPYYHKWRQKEDELRIVSLKNPREELHFVAREITKFVREKQYCYKDIAVVTGDVSLYDNYVDEIFAAYDIPYFLDQTRTILFHPFIEFIRAVLEVVELDFSYESVFRFLRCGLTDITEQQIDLLENYVLAKGIRGRKKWEKQWTFVFDDTEKENLTEMNEVREKIYGFFAPLSEAFTQGKTVRDETTVLYELIEKLEIEQKLKQKELEFERQGNQVKAKEYAQIYKIVMDLFDKVVDFLGDEVLPVKEYADILDAGFEAARVGVIPPGNDKVTIGDIERTRLNHIKILFFIGVNDGVVPKAGNAGGIISQFEREKMVACHLELAPGAREKVFIQRFYLYLNVTKPSDFLYVTFSKVNADGKALRRSYFVGTLLKMFPEKTVEEIEETTSADCIMTPKSSMAFFLEGLQDNDRASDFSQVEKRKLWNALSKFYLTDSEWKPETEKLLKTAYEVHSDEPISHAVTQALYGTVLENSVTRLERFAACAYAHYLNYGLRLKERQLLEFASVDMGNIYHDALEHFSRRVEKSEYTWFNIPEDVQETFIEESMNDAIAGCKNAGAFENVRNRYLTGRMRQTIKRTVWALTTQIQKGKFVPSDFEVSFSRADKLDAIRFQLSDEEKMNLLGRIDRVDTYETSDKVYVKIIDYKSGNTSFSLVNLYHGLQLQLVVYMNAALELEEKRHPGKKAEPAGIFYYHIQNPIVDGLGNETEAEIRNSVLEQLKLNGLVNDDPEIYEAMDSDFAGNSSVIPIGKKTDGSLKATSKVASTYDFSVMSDYVQEKIKETGKKIFAGDISIHPYSLDGKSGCDYCPYHTVCGFDTRMPGYSYHKLEKFDSADEILKRMENEKQEQ</sequence>
<evidence type="ECO:0000256" key="6">
    <source>
        <dbReference type="ARBA" id="ARBA00022801"/>
    </source>
</evidence>
<dbReference type="GO" id="GO:0004527">
    <property type="term" value="F:exonuclease activity"/>
    <property type="evidence" value="ECO:0007669"/>
    <property type="project" value="UniProtKB-KW"/>
</dbReference>
<dbReference type="RefSeq" id="WP_055039256.1">
    <property type="nucleotide sequence ID" value="NZ_CVRS01000037.1"/>
</dbReference>
<dbReference type="STRING" id="360807.ERS852392_01815"/>
<dbReference type="Pfam" id="PF21445">
    <property type="entry name" value="ADDB_N"/>
    <property type="match status" value="1"/>
</dbReference>
<keyword evidence="7" id="KW-0347">Helicase</keyword>
<dbReference type="Pfam" id="PF12705">
    <property type="entry name" value="PDDEXK_1"/>
    <property type="match status" value="1"/>
</dbReference>
<evidence type="ECO:0000256" key="3">
    <source>
        <dbReference type="ARBA" id="ARBA00022723"/>
    </source>
</evidence>
<proteinExistence type="predicted"/>
<evidence type="ECO:0000313" key="17">
    <source>
        <dbReference type="Proteomes" id="UP000049828"/>
    </source>
</evidence>
<dbReference type="PANTHER" id="PTHR30591">
    <property type="entry name" value="RECBCD ENZYME SUBUNIT RECC"/>
    <property type="match status" value="1"/>
</dbReference>
<dbReference type="NCBIfam" id="TIGR02773">
    <property type="entry name" value="addB_Gpos"/>
    <property type="match status" value="1"/>
</dbReference>
<keyword evidence="13" id="KW-0234">DNA repair</keyword>
<dbReference type="GO" id="GO:0000724">
    <property type="term" value="P:double-strand break repair via homologous recombination"/>
    <property type="evidence" value="ECO:0007669"/>
    <property type="project" value="InterPro"/>
</dbReference>
<evidence type="ECO:0000256" key="9">
    <source>
        <dbReference type="ARBA" id="ARBA00022840"/>
    </source>
</evidence>
<feature type="domain" description="PD-(D/E)XK endonuclease-like" evidence="14">
    <location>
        <begin position="770"/>
        <end position="1109"/>
    </location>
</feature>
<keyword evidence="2" id="KW-0540">Nuclease</keyword>
<gene>
    <name evidence="16" type="ORF">RIL183_14651</name>
</gene>
<keyword evidence="11" id="KW-0411">Iron-sulfur</keyword>
<keyword evidence="12" id="KW-0238">DNA-binding</keyword>
<keyword evidence="10" id="KW-0408">Iron</keyword>
<evidence type="ECO:0000256" key="7">
    <source>
        <dbReference type="ARBA" id="ARBA00022806"/>
    </source>
</evidence>
<evidence type="ECO:0000259" key="14">
    <source>
        <dbReference type="Pfam" id="PF12705"/>
    </source>
</evidence>
<dbReference type="Proteomes" id="UP000049828">
    <property type="component" value="Unassembled WGS sequence"/>
</dbReference>
<keyword evidence="4" id="KW-0547">Nucleotide-binding</keyword>
<evidence type="ECO:0000256" key="1">
    <source>
        <dbReference type="ARBA" id="ARBA00022485"/>
    </source>
</evidence>
<protein>
    <submittedName>
        <fullName evidence="16">AddB</fullName>
    </submittedName>
</protein>
<evidence type="ECO:0000256" key="5">
    <source>
        <dbReference type="ARBA" id="ARBA00022763"/>
    </source>
</evidence>
<dbReference type="InterPro" id="IPR027417">
    <property type="entry name" value="P-loop_NTPase"/>
</dbReference>
<evidence type="ECO:0000256" key="12">
    <source>
        <dbReference type="ARBA" id="ARBA00023125"/>
    </source>
</evidence>
<keyword evidence="6" id="KW-0378">Hydrolase</keyword>
<keyword evidence="5" id="KW-0227">DNA damage</keyword>
<dbReference type="InterPro" id="IPR049035">
    <property type="entry name" value="ADDB_N"/>
</dbReference>
<evidence type="ECO:0000256" key="11">
    <source>
        <dbReference type="ARBA" id="ARBA00023014"/>
    </source>
</evidence>
<dbReference type="SUPFAM" id="SSF52540">
    <property type="entry name" value="P-loop containing nucleoside triphosphate hydrolases"/>
    <property type="match status" value="1"/>
</dbReference>
<evidence type="ECO:0000256" key="4">
    <source>
        <dbReference type="ARBA" id="ARBA00022741"/>
    </source>
</evidence>
<evidence type="ECO:0000256" key="10">
    <source>
        <dbReference type="ARBA" id="ARBA00023004"/>
    </source>
</evidence>
<keyword evidence="9" id="KW-0067">ATP-binding</keyword>
<dbReference type="GO" id="GO:0003677">
    <property type="term" value="F:DNA binding"/>
    <property type="evidence" value="ECO:0007669"/>
    <property type="project" value="UniProtKB-KW"/>
</dbReference>
<dbReference type="InterPro" id="IPR014140">
    <property type="entry name" value="DNA_helicase_suAddB"/>
</dbReference>
<dbReference type="OrthoDB" id="9758506at2"/>
<keyword evidence="17" id="KW-1185">Reference proteome</keyword>
<evidence type="ECO:0000256" key="2">
    <source>
        <dbReference type="ARBA" id="ARBA00022722"/>
    </source>
</evidence>